<reference evidence="2" key="1">
    <citation type="submission" date="2019-09" db="EMBL/GenBank/DDBJ databases">
        <title>Organ-specific transcriptomic study of the physiology of the cattle tick, Rhipicephalus microplus.</title>
        <authorList>
            <person name="Tirloni L."/>
            <person name="Braz G."/>
            <person name="Gandara A.C.P."/>
            <person name="Sabadin G.A."/>
            <person name="da Silva R.M."/>
            <person name="Guizzo M.G."/>
            <person name="Machado J.A."/>
            <person name="Costa E.P."/>
            <person name="Gomes H.F."/>
            <person name="Moraes J."/>
            <person name="Mota M.B.S."/>
            <person name="Mesquita R.D."/>
            <person name="Alvarenga P.H."/>
            <person name="Alves F."/>
            <person name="Seixas A."/>
            <person name="da Fonseca R.N."/>
            <person name="Fogaca A."/>
            <person name="Logullo C."/>
            <person name="Tanaka A."/>
            <person name="Daffre S."/>
            <person name="Termignoni C."/>
            <person name="Vaz I.S.Jr."/>
            <person name="Oliveira P.L."/>
            <person name="Ribeiro J.M."/>
        </authorList>
    </citation>
    <scope>NUCLEOTIDE SEQUENCE</scope>
    <source>
        <strain evidence="2">Porto Alegre</strain>
    </source>
</reference>
<proteinExistence type="predicted"/>
<accession>A0A6M2DCK2</accession>
<name>A0A6M2DCK2_RHIMP</name>
<organism evidence="2">
    <name type="scientific">Rhipicephalus microplus</name>
    <name type="common">Cattle tick</name>
    <name type="synonym">Boophilus microplus</name>
    <dbReference type="NCBI Taxonomy" id="6941"/>
    <lineage>
        <taxon>Eukaryota</taxon>
        <taxon>Metazoa</taxon>
        <taxon>Ecdysozoa</taxon>
        <taxon>Arthropoda</taxon>
        <taxon>Chelicerata</taxon>
        <taxon>Arachnida</taxon>
        <taxon>Acari</taxon>
        <taxon>Parasitiformes</taxon>
        <taxon>Ixodida</taxon>
        <taxon>Ixodoidea</taxon>
        <taxon>Ixodidae</taxon>
        <taxon>Rhipicephalinae</taxon>
        <taxon>Rhipicephalus</taxon>
        <taxon>Boophilus</taxon>
    </lineage>
</organism>
<feature type="signal peptide" evidence="1">
    <location>
        <begin position="1"/>
        <end position="15"/>
    </location>
</feature>
<sequence>MFCFFFFFFLDITLFKNFIHLKYCQFSNSRTLSTPSEMQSLQYLTSLCCPMTLQKVPNIGNGTKYLYFRSLPLQTS</sequence>
<feature type="chain" id="PRO_5027099339" evidence="1">
    <location>
        <begin position="16"/>
        <end position="76"/>
    </location>
</feature>
<dbReference type="EMBL" id="GHWJ01010643">
    <property type="protein sequence ID" value="NOV43380.1"/>
    <property type="molecule type" value="Transcribed_RNA"/>
</dbReference>
<protein>
    <submittedName>
        <fullName evidence="2">Putative secreted protein</fullName>
    </submittedName>
</protein>
<evidence type="ECO:0000256" key="1">
    <source>
        <dbReference type="SAM" id="SignalP"/>
    </source>
</evidence>
<evidence type="ECO:0000313" key="2">
    <source>
        <dbReference type="EMBL" id="NOV43380.1"/>
    </source>
</evidence>
<dbReference type="AlphaFoldDB" id="A0A6M2DCK2"/>
<keyword evidence="1" id="KW-0732">Signal</keyword>